<proteinExistence type="predicted"/>
<keyword evidence="2" id="KW-1185">Reference proteome</keyword>
<organism evidence="1 2">
    <name type="scientific">Heliocybe sulcata</name>
    <dbReference type="NCBI Taxonomy" id="5364"/>
    <lineage>
        <taxon>Eukaryota</taxon>
        <taxon>Fungi</taxon>
        <taxon>Dikarya</taxon>
        <taxon>Basidiomycota</taxon>
        <taxon>Agaricomycotina</taxon>
        <taxon>Agaricomycetes</taxon>
        <taxon>Gloeophyllales</taxon>
        <taxon>Gloeophyllaceae</taxon>
        <taxon>Heliocybe</taxon>
    </lineage>
</organism>
<evidence type="ECO:0000313" key="1">
    <source>
        <dbReference type="EMBL" id="TFK46003.1"/>
    </source>
</evidence>
<protein>
    <submittedName>
        <fullName evidence="1">Uncharacterized protein</fullName>
    </submittedName>
</protein>
<gene>
    <name evidence="1" type="ORF">OE88DRAFT_1739811</name>
</gene>
<name>A0A5C3MMN1_9AGAM</name>
<dbReference type="OrthoDB" id="565731at2759"/>
<evidence type="ECO:0000313" key="2">
    <source>
        <dbReference type="Proteomes" id="UP000305948"/>
    </source>
</evidence>
<reference evidence="1 2" key="1">
    <citation type="journal article" date="2019" name="Nat. Ecol. Evol.">
        <title>Megaphylogeny resolves global patterns of mushroom evolution.</title>
        <authorList>
            <person name="Varga T."/>
            <person name="Krizsan K."/>
            <person name="Foldi C."/>
            <person name="Dima B."/>
            <person name="Sanchez-Garcia M."/>
            <person name="Sanchez-Ramirez S."/>
            <person name="Szollosi G.J."/>
            <person name="Szarkandi J.G."/>
            <person name="Papp V."/>
            <person name="Albert L."/>
            <person name="Andreopoulos W."/>
            <person name="Angelini C."/>
            <person name="Antonin V."/>
            <person name="Barry K.W."/>
            <person name="Bougher N.L."/>
            <person name="Buchanan P."/>
            <person name="Buyck B."/>
            <person name="Bense V."/>
            <person name="Catcheside P."/>
            <person name="Chovatia M."/>
            <person name="Cooper J."/>
            <person name="Damon W."/>
            <person name="Desjardin D."/>
            <person name="Finy P."/>
            <person name="Geml J."/>
            <person name="Haridas S."/>
            <person name="Hughes K."/>
            <person name="Justo A."/>
            <person name="Karasinski D."/>
            <person name="Kautmanova I."/>
            <person name="Kiss B."/>
            <person name="Kocsube S."/>
            <person name="Kotiranta H."/>
            <person name="LaButti K.M."/>
            <person name="Lechner B.E."/>
            <person name="Liimatainen K."/>
            <person name="Lipzen A."/>
            <person name="Lukacs Z."/>
            <person name="Mihaltcheva S."/>
            <person name="Morgado L.N."/>
            <person name="Niskanen T."/>
            <person name="Noordeloos M.E."/>
            <person name="Ohm R.A."/>
            <person name="Ortiz-Santana B."/>
            <person name="Ovrebo C."/>
            <person name="Racz N."/>
            <person name="Riley R."/>
            <person name="Savchenko A."/>
            <person name="Shiryaev A."/>
            <person name="Soop K."/>
            <person name="Spirin V."/>
            <person name="Szebenyi C."/>
            <person name="Tomsovsky M."/>
            <person name="Tulloss R.E."/>
            <person name="Uehling J."/>
            <person name="Grigoriev I.V."/>
            <person name="Vagvolgyi C."/>
            <person name="Papp T."/>
            <person name="Martin F.M."/>
            <person name="Miettinen O."/>
            <person name="Hibbett D.S."/>
            <person name="Nagy L.G."/>
        </authorList>
    </citation>
    <scope>NUCLEOTIDE SEQUENCE [LARGE SCALE GENOMIC DNA]</scope>
    <source>
        <strain evidence="1 2">OMC1185</strain>
    </source>
</reference>
<dbReference type="EMBL" id="ML213534">
    <property type="protein sequence ID" value="TFK46003.1"/>
    <property type="molecule type" value="Genomic_DNA"/>
</dbReference>
<dbReference type="AlphaFoldDB" id="A0A5C3MMN1"/>
<accession>A0A5C3MMN1</accession>
<dbReference type="Proteomes" id="UP000305948">
    <property type="component" value="Unassembled WGS sequence"/>
</dbReference>
<sequence>MASILLRTAQTGQRWSCTRVFAQRSIHSSLPVYKKKKKVVVDDLFPEEAEDSSSGDLFDFDAPASNSSTSASVLKASTDTAAQTSATKARKKLSPEERLKRFDELLAYVSDHIGRRPPAGKTPEQVRNSAWLHLFGLATTPDQIQQIVALFPRWVEGKRTFSPLISEAFIRRCEELHCPLIALDVFSDFQKHSMPLLTSPTSNRAIYQFLHSFQQDHDVSKVVQASALFGPYKLPPATSDIVTCALLTSACLRDARKQQLQLQKEKVARQTKAPHSLVVALNLIPALQRLVKQTEPLPIPTTGMEKERNKERVWLKWALARIEHWLPHLTEGRSFHGVEPIPVEWLKEWRQKSGHIATAQATHVLVRVRA</sequence>